<name>A0A256FSE2_9HYPH</name>
<dbReference type="PANTHER" id="PTHR37816">
    <property type="entry name" value="YALI0E33011P"/>
    <property type="match status" value="1"/>
</dbReference>
<dbReference type="Gene3D" id="3.40.50.300">
    <property type="entry name" value="P-loop containing nucleotide triphosphate hydrolases"/>
    <property type="match status" value="1"/>
</dbReference>
<dbReference type="AlphaFoldDB" id="A0A256FSE2"/>
<reference evidence="2 3" key="1">
    <citation type="submission" date="2017-07" db="EMBL/GenBank/DDBJ databases">
        <title>Phylogenetic study on the rhizospheric bacterium Ochrobactrum sp. A44.</title>
        <authorList>
            <person name="Krzyzanowska D.M."/>
            <person name="Ossowicki A."/>
            <person name="Rajewska M."/>
            <person name="Maciag T."/>
            <person name="Kaczynski Z."/>
            <person name="Czerwicka M."/>
            <person name="Jafra S."/>
        </authorList>
    </citation>
    <scope>NUCLEOTIDE SEQUENCE [LARGE SCALE GENOMIC DNA]</scope>
    <source>
        <strain evidence="2 3">OgA9a</strain>
    </source>
</reference>
<dbReference type="EMBL" id="NNRL01000143">
    <property type="protein sequence ID" value="OYR17660.1"/>
    <property type="molecule type" value="Genomic_DNA"/>
</dbReference>
<evidence type="ECO:0000259" key="1">
    <source>
        <dbReference type="Pfam" id="PF00485"/>
    </source>
</evidence>
<dbReference type="InterPro" id="IPR027417">
    <property type="entry name" value="P-loop_NTPase"/>
</dbReference>
<gene>
    <name evidence="2" type="ORF">CEV33_4890</name>
</gene>
<dbReference type="InterPro" id="IPR052922">
    <property type="entry name" value="Cytidylate_Kinase-2"/>
</dbReference>
<evidence type="ECO:0000313" key="2">
    <source>
        <dbReference type="EMBL" id="OYR17660.1"/>
    </source>
</evidence>
<sequence length="177" mass="20731">MQNTFHRIMIIGGSGSGKTSLAREIAKITKLPSVHIDWFYYDPGWQLRKHDLVQKDVIQAANEPEWIMEGNHTSTMKYRASLADMIIFLDIATPIRLVRTLRRSLQYRGRNRPDMADGCKERFDLRFFRHVLRYRSQGRVRTLAFLQSLPAAKLKYHLKSRREVQAFIQSLTNSHQS</sequence>
<dbReference type="GO" id="GO:0005524">
    <property type="term" value="F:ATP binding"/>
    <property type="evidence" value="ECO:0007669"/>
    <property type="project" value="InterPro"/>
</dbReference>
<protein>
    <submittedName>
        <fullName evidence="2">AAA domain protein</fullName>
    </submittedName>
</protein>
<keyword evidence="3" id="KW-1185">Reference proteome</keyword>
<dbReference type="Pfam" id="PF00485">
    <property type="entry name" value="PRK"/>
    <property type="match status" value="1"/>
</dbReference>
<dbReference type="Proteomes" id="UP000216478">
    <property type="component" value="Unassembled WGS sequence"/>
</dbReference>
<dbReference type="RefSeq" id="WP_094538758.1">
    <property type="nucleotide sequence ID" value="NZ_JBHEER010000014.1"/>
</dbReference>
<comment type="caution">
    <text evidence="2">The sequence shown here is derived from an EMBL/GenBank/DDBJ whole genome shotgun (WGS) entry which is preliminary data.</text>
</comment>
<dbReference type="GO" id="GO:0016301">
    <property type="term" value="F:kinase activity"/>
    <property type="evidence" value="ECO:0007669"/>
    <property type="project" value="InterPro"/>
</dbReference>
<dbReference type="SUPFAM" id="SSF52540">
    <property type="entry name" value="P-loop containing nucleoside triphosphate hydrolases"/>
    <property type="match status" value="1"/>
</dbReference>
<evidence type="ECO:0000313" key="3">
    <source>
        <dbReference type="Proteomes" id="UP000216478"/>
    </source>
</evidence>
<dbReference type="InterPro" id="IPR006083">
    <property type="entry name" value="PRK/URK"/>
</dbReference>
<dbReference type="OrthoDB" id="7210594at2"/>
<proteinExistence type="predicted"/>
<dbReference type="PANTHER" id="PTHR37816:SF3">
    <property type="entry name" value="MODULATES DNA TOPOLOGY"/>
    <property type="match status" value="1"/>
</dbReference>
<accession>A0A256FSE2</accession>
<feature type="domain" description="Phosphoribulokinase/uridine kinase" evidence="1">
    <location>
        <begin position="67"/>
        <end position="119"/>
    </location>
</feature>
<organism evidence="2 3">
    <name type="scientific">Brucella grignonensis</name>
    <dbReference type="NCBI Taxonomy" id="94627"/>
    <lineage>
        <taxon>Bacteria</taxon>
        <taxon>Pseudomonadati</taxon>
        <taxon>Pseudomonadota</taxon>
        <taxon>Alphaproteobacteria</taxon>
        <taxon>Hyphomicrobiales</taxon>
        <taxon>Brucellaceae</taxon>
        <taxon>Brucella/Ochrobactrum group</taxon>
        <taxon>Brucella</taxon>
    </lineage>
</organism>